<dbReference type="Pfam" id="PF07596">
    <property type="entry name" value="SBP_bac_10"/>
    <property type="match status" value="1"/>
</dbReference>
<dbReference type="PANTHER" id="PTHR30093:SF2">
    <property type="entry name" value="TYPE II SECRETION SYSTEM PROTEIN H"/>
    <property type="match status" value="1"/>
</dbReference>
<dbReference type="PROSITE" id="PS00409">
    <property type="entry name" value="PROKAR_NTER_METHYL"/>
    <property type="match status" value="1"/>
</dbReference>
<sequence>MRSCHGRKGFTLVELLVVIAIIGILVGLLLPAVQAAREAARRMSCSNNFKQVGLAIHNYHSAYQQLPKQGGGTYSTTRREFAPGGNSVELSALVGLTAFIEQQALWDQISTPYKVPDGEIGAGNIYAPMGPYPGRVFSRLIHSDAGPYDPFESDIPTFRCPSDPGVGLPAMGRTNYGVCMGDSVHRTNYGAAYTIRGDRKSSDIIQSARISNRGFFNCQFKTKFRDVLDGLSNTIAMGEFITDLGDDDKRSRHVNGTTGATGPIKSPGGAIACESFVDPDRPMFWGPAAPFTSNPHIDNRRGFRWAWGLHLHTGVYTILPPNRELCFDQNWYQSEGICPPSSRHQGGAHVLMGDGAVRFITDSIDAGSVSSRAMVSNASVNTDPMSVPGSPSPFGLWGALGTRAASEVLDGEF</sequence>
<dbReference type="InterPro" id="IPR012902">
    <property type="entry name" value="N_methyl_site"/>
</dbReference>
<dbReference type="InterPro" id="IPR045584">
    <property type="entry name" value="Pilin-like"/>
</dbReference>
<protein>
    <recommendedName>
        <fullName evidence="1">DUF1559 domain-containing protein</fullName>
    </recommendedName>
</protein>
<organism evidence="2 3">
    <name type="scientific">Stieleria maiorica</name>
    <dbReference type="NCBI Taxonomy" id="2795974"/>
    <lineage>
        <taxon>Bacteria</taxon>
        <taxon>Pseudomonadati</taxon>
        <taxon>Planctomycetota</taxon>
        <taxon>Planctomycetia</taxon>
        <taxon>Pirellulales</taxon>
        <taxon>Pirellulaceae</taxon>
        <taxon>Stieleria</taxon>
    </lineage>
</organism>
<dbReference type="Pfam" id="PF07963">
    <property type="entry name" value="N_methyl"/>
    <property type="match status" value="1"/>
</dbReference>
<keyword evidence="3" id="KW-1185">Reference proteome</keyword>
<dbReference type="PANTHER" id="PTHR30093">
    <property type="entry name" value="GENERAL SECRETION PATHWAY PROTEIN G"/>
    <property type="match status" value="1"/>
</dbReference>
<feature type="domain" description="DUF1559" evidence="1">
    <location>
        <begin position="34"/>
        <end position="366"/>
    </location>
</feature>
<dbReference type="InterPro" id="IPR011453">
    <property type="entry name" value="DUF1559"/>
</dbReference>
<evidence type="ECO:0000313" key="3">
    <source>
        <dbReference type="Proteomes" id="UP000321353"/>
    </source>
</evidence>
<dbReference type="RefSeq" id="WP_147870934.1">
    <property type="nucleotide sequence ID" value="NZ_CP036264.1"/>
</dbReference>
<dbReference type="Gene3D" id="3.30.700.10">
    <property type="entry name" value="Glycoprotein, Type 4 Pilin"/>
    <property type="match status" value="1"/>
</dbReference>
<name>A0A5B9MNK8_9BACT</name>
<gene>
    <name evidence="2" type="ORF">Mal15_60010</name>
</gene>
<dbReference type="EMBL" id="CP036264">
    <property type="protein sequence ID" value="QEG01920.1"/>
    <property type="molecule type" value="Genomic_DNA"/>
</dbReference>
<dbReference type="SUPFAM" id="SSF54523">
    <property type="entry name" value="Pili subunits"/>
    <property type="match status" value="1"/>
</dbReference>
<proteinExistence type="predicted"/>
<evidence type="ECO:0000259" key="1">
    <source>
        <dbReference type="Pfam" id="PF07596"/>
    </source>
</evidence>
<dbReference type="KEGG" id="smam:Mal15_60010"/>
<accession>A0A5B9MNK8</accession>
<dbReference type="Proteomes" id="UP000321353">
    <property type="component" value="Chromosome"/>
</dbReference>
<evidence type="ECO:0000313" key="2">
    <source>
        <dbReference type="EMBL" id="QEG01920.1"/>
    </source>
</evidence>
<dbReference type="NCBIfam" id="TIGR02532">
    <property type="entry name" value="IV_pilin_GFxxxE"/>
    <property type="match status" value="1"/>
</dbReference>
<reference evidence="2 3" key="1">
    <citation type="submission" date="2019-02" db="EMBL/GenBank/DDBJ databases">
        <title>Planctomycetal bacteria perform biofilm scaping via a novel small molecule.</title>
        <authorList>
            <person name="Jeske O."/>
            <person name="Boedeker C."/>
            <person name="Wiegand S."/>
            <person name="Breitling P."/>
            <person name="Kallscheuer N."/>
            <person name="Jogler M."/>
            <person name="Rohde M."/>
            <person name="Petersen J."/>
            <person name="Medema M.H."/>
            <person name="Surup F."/>
            <person name="Jogler C."/>
        </authorList>
    </citation>
    <scope>NUCLEOTIDE SEQUENCE [LARGE SCALE GENOMIC DNA]</scope>
    <source>
        <strain evidence="2 3">Mal15</strain>
    </source>
</reference>
<dbReference type="InterPro" id="IPR027558">
    <property type="entry name" value="Pre_pil_HX9DG_C"/>
</dbReference>
<dbReference type="AlphaFoldDB" id="A0A5B9MNK8"/>
<dbReference type="NCBIfam" id="TIGR04294">
    <property type="entry name" value="pre_pil_HX9DG"/>
    <property type="match status" value="1"/>
</dbReference>